<reference evidence="3" key="1">
    <citation type="journal article" date="2019" name="Int. J. Syst. Evol. Microbiol.">
        <title>The Global Catalogue of Microorganisms (GCM) 10K type strain sequencing project: providing services to taxonomists for standard genome sequencing and annotation.</title>
        <authorList>
            <consortium name="The Broad Institute Genomics Platform"/>
            <consortium name="The Broad Institute Genome Sequencing Center for Infectious Disease"/>
            <person name="Wu L."/>
            <person name="Ma J."/>
        </authorList>
    </citation>
    <scope>NUCLEOTIDE SEQUENCE [LARGE SCALE GENOMIC DNA]</scope>
    <source>
        <strain evidence="3">CGMCC 1.15809</strain>
    </source>
</reference>
<dbReference type="Pfam" id="PF07859">
    <property type="entry name" value="Abhydrolase_3"/>
    <property type="match status" value="1"/>
</dbReference>
<dbReference type="InterPro" id="IPR029058">
    <property type="entry name" value="AB_hydrolase_fold"/>
</dbReference>
<feature type="domain" description="Alpha/beta hydrolase fold-3" evidence="1">
    <location>
        <begin position="88"/>
        <end position="294"/>
    </location>
</feature>
<dbReference type="PANTHER" id="PTHR23024">
    <property type="entry name" value="ARYLACETAMIDE DEACETYLASE"/>
    <property type="match status" value="1"/>
</dbReference>
<protein>
    <submittedName>
        <fullName evidence="2">Alpha/beta hydrolase</fullName>
    </submittedName>
</protein>
<dbReference type="SUPFAM" id="SSF53474">
    <property type="entry name" value="alpha/beta-Hydrolases"/>
    <property type="match status" value="1"/>
</dbReference>
<organism evidence="2 3">
    <name type="scientific">Streptomyces ramulosus</name>
    <dbReference type="NCBI Taxonomy" id="47762"/>
    <lineage>
        <taxon>Bacteria</taxon>
        <taxon>Bacillati</taxon>
        <taxon>Actinomycetota</taxon>
        <taxon>Actinomycetes</taxon>
        <taxon>Kitasatosporales</taxon>
        <taxon>Streptomycetaceae</taxon>
        <taxon>Streptomyces</taxon>
    </lineage>
</organism>
<proteinExistence type="predicted"/>
<comment type="caution">
    <text evidence="2">The sequence shown here is derived from an EMBL/GenBank/DDBJ whole genome shotgun (WGS) entry which is preliminary data.</text>
</comment>
<dbReference type="InterPro" id="IPR013094">
    <property type="entry name" value="AB_hydrolase_3"/>
</dbReference>
<gene>
    <name evidence="2" type="ORF">ACFP3M_26260</name>
</gene>
<keyword evidence="2" id="KW-0378">Hydrolase</keyword>
<dbReference type="EMBL" id="JBHSPW010000014">
    <property type="protein sequence ID" value="MFC5896305.1"/>
    <property type="molecule type" value="Genomic_DNA"/>
</dbReference>
<keyword evidence="3" id="KW-1185">Reference proteome</keyword>
<dbReference type="PANTHER" id="PTHR23024:SF24">
    <property type="entry name" value="ALPHA_BETA HYDROLASE FOLD-3 DOMAIN-CONTAINING PROTEIN"/>
    <property type="match status" value="1"/>
</dbReference>
<evidence type="ECO:0000313" key="2">
    <source>
        <dbReference type="EMBL" id="MFC5896305.1"/>
    </source>
</evidence>
<dbReference type="InterPro" id="IPR050466">
    <property type="entry name" value="Carboxylest/Gibb_receptor"/>
</dbReference>
<dbReference type="RefSeq" id="WP_345076830.1">
    <property type="nucleotide sequence ID" value="NZ_BAAAWG010000001.1"/>
</dbReference>
<accession>A0ABW1FR28</accession>
<sequence>MSGITDAGRPPEPDWTAVTAEELVAYRDAENRFRASTAARALTGEPDPGATIRWQKLALPGRELPVRVHRPASGREAEGAGRADLPLVLHVHGGGYVGTAAQSDWVTSHLAARLPALVVSVEHRLLAPDSPLPAAVDDGWDALQDVVRHAARWGVDPARTAVFGESCGALIGALAAIRAKEAGLHLRAQVLVNPVTEVTETMFDHASIARHAHTPTLTVPQLRLIQRLAVPPGGDPRTLSPLSAGDLNGLAPALVVVPTHDPLADHGRRYAERLRAAGTPARLAEYPAAEHAFLSLPGVARQAEAARADILAFLRTSLTA</sequence>
<evidence type="ECO:0000259" key="1">
    <source>
        <dbReference type="Pfam" id="PF07859"/>
    </source>
</evidence>
<name>A0ABW1FR28_9ACTN</name>
<dbReference type="GO" id="GO:0016787">
    <property type="term" value="F:hydrolase activity"/>
    <property type="evidence" value="ECO:0007669"/>
    <property type="project" value="UniProtKB-KW"/>
</dbReference>
<evidence type="ECO:0000313" key="3">
    <source>
        <dbReference type="Proteomes" id="UP001596241"/>
    </source>
</evidence>
<dbReference type="Gene3D" id="3.40.50.1820">
    <property type="entry name" value="alpha/beta hydrolase"/>
    <property type="match status" value="1"/>
</dbReference>
<dbReference type="Proteomes" id="UP001596241">
    <property type="component" value="Unassembled WGS sequence"/>
</dbReference>